<evidence type="ECO:0000259" key="17">
    <source>
        <dbReference type="Pfam" id="PF02225"/>
    </source>
</evidence>
<evidence type="ECO:0000256" key="2">
    <source>
        <dbReference type="ARBA" id="ARBA00004606"/>
    </source>
</evidence>
<keyword evidence="11 16" id="KW-1133">Transmembrane helix</keyword>
<evidence type="ECO:0000256" key="11">
    <source>
        <dbReference type="ARBA" id="ARBA00022989"/>
    </source>
</evidence>
<proteinExistence type="inferred from homology"/>
<dbReference type="Gene3D" id="1.20.930.40">
    <property type="entry name" value="Transferrin receptor-like, dimerisation domain"/>
    <property type="match status" value="1"/>
</dbReference>
<reference evidence="20" key="1">
    <citation type="submission" date="2020-12" db="EMBL/GenBank/DDBJ databases">
        <title>Metabolic potential, ecology and presence of endohyphal bacteria is reflected in genomic diversity of Mucoromycotina.</title>
        <authorList>
            <person name="Muszewska A."/>
            <person name="Okrasinska A."/>
            <person name="Steczkiewicz K."/>
            <person name="Drgas O."/>
            <person name="Orlowska M."/>
            <person name="Perlinska-Lenart U."/>
            <person name="Aleksandrzak-Piekarczyk T."/>
            <person name="Szatraj K."/>
            <person name="Zielenkiewicz U."/>
            <person name="Pilsyk S."/>
            <person name="Malc E."/>
            <person name="Mieczkowski P."/>
            <person name="Kruszewska J.S."/>
            <person name="Biernat P."/>
            <person name="Pawlowska J."/>
        </authorList>
    </citation>
    <scope>NUCLEOTIDE SEQUENCE</scope>
    <source>
        <strain evidence="20">WA0000067209</strain>
    </source>
</reference>
<comment type="caution">
    <text evidence="20">The sequence shown here is derived from an EMBL/GenBank/DDBJ whole genome shotgun (WGS) entry which is preliminary data.</text>
</comment>
<keyword evidence="6 16" id="KW-0812">Transmembrane</keyword>
<evidence type="ECO:0000256" key="12">
    <source>
        <dbReference type="ARBA" id="ARBA00023049"/>
    </source>
</evidence>
<keyword evidence="7" id="KW-0479">Metal-binding</keyword>
<accession>A0A8H7PT80</accession>
<dbReference type="SUPFAM" id="SSF52025">
    <property type="entry name" value="PA domain"/>
    <property type="match status" value="1"/>
</dbReference>
<evidence type="ECO:0000256" key="13">
    <source>
        <dbReference type="ARBA" id="ARBA00023136"/>
    </source>
</evidence>
<dbReference type="InterPro" id="IPR003137">
    <property type="entry name" value="PA_domain"/>
</dbReference>
<evidence type="ECO:0000256" key="14">
    <source>
        <dbReference type="ARBA" id="ARBA00023180"/>
    </source>
</evidence>
<sequence length="792" mass="87665">MSHNYSGIPRDEESAQQAENSAPKPSWTQRIKDTFHNKFGGNSDERTPLIDSNRMTIEPPKHKTVKIVLSVLFFVLFAVLLGGMVAFWLRGSGSSVSFNDARGVIINTPSNDSIRDYLYHYTSEAHLAGTPSDKAQAEWTRDKFIEFGISDTKIETYWPLLNYPKYRRVAIVSGPEKFRYEAKLREDHIDEDKTSKGQDDVPTFHGYSAAGNVTGPIVYVNYGRLSDFQELADAGVDFTGTIALVRYGGVFRGLKVKAAQDFGCVGTLIYSDPIDDGPLNKDETSNPAESYPDGPWRSPSSVQRGSVQFLSLLAGDPLTPGYAAKENVTRLPINETISIPKIPSLPISWEDALPLLKALDGHGPKSKADWRGGLTEVGYYVGPSEVEVNLVNDIENKITPIWNVIGKIEGTAEKDRAIILGNHRDAWVFGAVDPSSGSSAMLELARTFGVLLKKGWRPRRSIIFASWDAEEYGLVGSTEWVEDHAEWLSKEGVVYINVDTAVSGPHFSAAASPSLNQLVYDIAGQVIDPKTNNTIYEEWSHSTFVGGEDMAMAEASKPQIGVLGSGSDFVGFLDYLGISSVNLAFGGDYGVYHSNYDSFHWMEKFGDPEFNYHRALVQIWGLMALHLADDIVLPLSPADYAVEIQGYVKALNNYGFPLTFDKLESAASVLQQISTDFEARVNKLRQKVNDKLESKGSLSSKMEKRVKKMNDRLAKFERGLLDPQGIKGRTWFKHTVYAPGLWTGYSGQTFPSIAEAIDAGDLSLIEETETRAAKYVNEAGRWLEGTYDEVRD</sequence>
<dbReference type="GO" id="GO:0016020">
    <property type="term" value="C:membrane"/>
    <property type="evidence" value="ECO:0007669"/>
    <property type="project" value="UniProtKB-SubCell"/>
</dbReference>
<keyword evidence="9" id="KW-0862">Zinc</keyword>
<evidence type="ECO:0000256" key="8">
    <source>
        <dbReference type="ARBA" id="ARBA00022801"/>
    </source>
</evidence>
<evidence type="ECO:0000256" key="6">
    <source>
        <dbReference type="ARBA" id="ARBA00022692"/>
    </source>
</evidence>
<protein>
    <recommendedName>
        <fullName evidence="22">Glutamate carboxypeptidase</fullName>
    </recommendedName>
</protein>
<dbReference type="SUPFAM" id="SSF53187">
    <property type="entry name" value="Zn-dependent exopeptidases"/>
    <property type="match status" value="1"/>
</dbReference>
<dbReference type="EMBL" id="JAEPQZ010000006">
    <property type="protein sequence ID" value="KAG2180119.1"/>
    <property type="molecule type" value="Genomic_DNA"/>
</dbReference>
<evidence type="ECO:0000256" key="7">
    <source>
        <dbReference type="ARBA" id="ARBA00022723"/>
    </source>
</evidence>
<dbReference type="InterPro" id="IPR036757">
    <property type="entry name" value="TFR-like_dimer_dom_sf"/>
</dbReference>
<dbReference type="FunFam" id="3.50.30.30:FF:000008">
    <property type="entry name" value="Glutamate carboxypeptidase 2"/>
    <property type="match status" value="1"/>
</dbReference>
<dbReference type="InterPro" id="IPR046450">
    <property type="entry name" value="PA_dom_sf"/>
</dbReference>
<evidence type="ECO:0000256" key="3">
    <source>
        <dbReference type="ARBA" id="ARBA00005634"/>
    </source>
</evidence>
<dbReference type="CDD" id="cd08022">
    <property type="entry name" value="M28_PSMA_like"/>
    <property type="match status" value="1"/>
</dbReference>
<dbReference type="InterPro" id="IPR039373">
    <property type="entry name" value="Peptidase_M28B"/>
</dbReference>
<evidence type="ECO:0000256" key="15">
    <source>
        <dbReference type="SAM" id="MobiDB-lite"/>
    </source>
</evidence>
<comment type="similarity">
    <text evidence="3">Belongs to the peptidase M28 family. M28B subfamily.</text>
</comment>
<evidence type="ECO:0000313" key="20">
    <source>
        <dbReference type="EMBL" id="KAG2180119.1"/>
    </source>
</evidence>
<dbReference type="GO" id="GO:0004180">
    <property type="term" value="F:carboxypeptidase activity"/>
    <property type="evidence" value="ECO:0007669"/>
    <property type="project" value="UniProtKB-KW"/>
</dbReference>
<comment type="subcellular location">
    <subcellularLocation>
        <location evidence="2">Membrane</location>
        <topology evidence="2">Single-pass type II membrane protein</topology>
    </subcellularLocation>
</comment>
<dbReference type="FunFam" id="3.40.630.10:FF:000009">
    <property type="entry name" value="N-acetylated-alpha-linked acidic dipeptidase 2"/>
    <property type="match status" value="1"/>
</dbReference>
<keyword evidence="14" id="KW-0325">Glycoprotein</keyword>
<dbReference type="Pfam" id="PF02225">
    <property type="entry name" value="PA"/>
    <property type="match status" value="1"/>
</dbReference>
<feature type="domain" description="Transferrin receptor-like dimerisation" evidence="18">
    <location>
        <begin position="658"/>
        <end position="783"/>
    </location>
</feature>
<dbReference type="Gene3D" id="3.50.30.30">
    <property type="match status" value="1"/>
</dbReference>
<evidence type="ECO:0000259" key="18">
    <source>
        <dbReference type="Pfam" id="PF04253"/>
    </source>
</evidence>
<keyword evidence="21" id="KW-1185">Reference proteome</keyword>
<organism evidence="20 21">
    <name type="scientific">Mortierella isabellina</name>
    <name type="common">Filamentous fungus</name>
    <name type="synonym">Umbelopsis isabellina</name>
    <dbReference type="NCBI Taxonomy" id="91625"/>
    <lineage>
        <taxon>Eukaryota</taxon>
        <taxon>Fungi</taxon>
        <taxon>Fungi incertae sedis</taxon>
        <taxon>Mucoromycota</taxon>
        <taxon>Mucoromycotina</taxon>
        <taxon>Umbelopsidomycetes</taxon>
        <taxon>Umbelopsidales</taxon>
        <taxon>Umbelopsidaceae</taxon>
        <taxon>Umbelopsis</taxon>
    </lineage>
</organism>
<evidence type="ECO:0000256" key="16">
    <source>
        <dbReference type="SAM" id="Phobius"/>
    </source>
</evidence>
<dbReference type="Pfam" id="PF04253">
    <property type="entry name" value="TFR_dimer"/>
    <property type="match status" value="1"/>
</dbReference>
<evidence type="ECO:0000256" key="1">
    <source>
        <dbReference type="ARBA" id="ARBA00001947"/>
    </source>
</evidence>
<dbReference type="OrthoDB" id="5841748at2759"/>
<comment type="cofactor">
    <cofactor evidence="1">
        <name>Zn(2+)</name>
        <dbReference type="ChEBI" id="CHEBI:29105"/>
    </cofactor>
</comment>
<evidence type="ECO:0000256" key="4">
    <source>
        <dbReference type="ARBA" id="ARBA00022645"/>
    </source>
</evidence>
<evidence type="ECO:0000313" key="21">
    <source>
        <dbReference type="Proteomes" id="UP000654370"/>
    </source>
</evidence>
<gene>
    <name evidence="20" type="ORF">INT43_003907</name>
</gene>
<keyword evidence="8" id="KW-0378">Hydrolase</keyword>
<dbReference type="SUPFAM" id="SSF47672">
    <property type="entry name" value="Transferrin receptor-like dimerisation domain"/>
    <property type="match status" value="1"/>
</dbReference>
<evidence type="ECO:0000256" key="10">
    <source>
        <dbReference type="ARBA" id="ARBA00022968"/>
    </source>
</evidence>
<feature type="domain" description="PA" evidence="17">
    <location>
        <begin position="213"/>
        <end position="294"/>
    </location>
</feature>
<dbReference type="AlphaFoldDB" id="A0A8H7PT80"/>
<evidence type="ECO:0008006" key="22">
    <source>
        <dbReference type="Google" id="ProtNLM"/>
    </source>
</evidence>
<dbReference type="InterPro" id="IPR007365">
    <property type="entry name" value="TFR-like_dimer_dom"/>
</dbReference>
<dbReference type="GO" id="GO:0006508">
    <property type="term" value="P:proteolysis"/>
    <property type="evidence" value="ECO:0007669"/>
    <property type="project" value="UniProtKB-KW"/>
</dbReference>
<evidence type="ECO:0000256" key="5">
    <source>
        <dbReference type="ARBA" id="ARBA00022670"/>
    </source>
</evidence>
<keyword evidence="10" id="KW-0735">Signal-anchor</keyword>
<dbReference type="Gene3D" id="3.40.630.10">
    <property type="entry name" value="Zn peptidases"/>
    <property type="match status" value="1"/>
</dbReference>
<evidence type="ECO:0000259" key="19">
    <source>
        <dbReference type="Pfam" id="PF04389"/>
    </source>
</evidence>
<keyword evidence="12" id="KW-0482">Metalloprotease</keyword>
<feature type="transmembrane region" description="Helical" evidence="16">
    <location>
        <begin position="67"/>
        <end position="89"/>
    </location>
</feature>
<dbReference type="PANTHER" id="PTHR10404">
    <property type="entry name" value="N-ACETYLATED-ALPHA-LINKED ACIDIC DIPEPTIDASE"/>
    <property type="match status" value="1"/>
</dbReference>
<dbReference type="GO" id="GO:0008237">
    <property type="term" value="F:metallopeptidase activity"/>
    <property type="evidence" value="ECO:0007669"/>
    <property type="project" value="UniProtKB-KW"/>
</dbReference>
<dbReference type="GO" id="GO:0046872">
    <property type="term" value="F:metal ion binding"/>
    <property type="evidence" value="ECO:0007669"/>
    <property type="project" value="UniProtKB-KW"/>
</dbReference>
<name>A0A8H7PT80_MORIS</name>
<dbReference type="CDD" id="cd02121">
    <property type="entry name" value="PA_GCPII_like"/>
    <property type="match status" value="1"/>
</dbReference>
<dbReference type="InterPro" id="IPR007484">
    <property type="entry name" value="Peptidase_M28"/>
</dbReference>
<feature type="domain" description="Peptidase M28" evidence="19">
    <location>
        <begin position="403"/>
        <end position="599"/>
    </location>
</feature>
<keyword evidence="5" id="KW-0645">Protease</keyword>
<feature type="region of interest" description="Disordered" evidence="15">
    <location>
        <begin position="275"/>
        <end position="299"/>
    </location>
</feature>
<evidence type="ECO:0000256" key="9">
    <source>
        <dbReference type="ARBA" id="ARBA00022833"/>
    </source>
</evidence>
<dbReference type="Pfam" id="PF04389">
    <property type="entry name" value="Peptidase_M28"/>
    <property type="match status" value="1"/>
</dbReference>
<keyword evidence="13 16" id="KW-0472">Membrane</keyword>
<keyword evidence="4" id="KW-0121">Carboxypeptidase</keyword>
<dbReference type="PANTHER" id="PTHR10404:SF46">
    <property type="entry name" value="VACUOLAR PROTEIN SORTING-ASSOCIATED PROTEIN 70"/>
    <property type="match status" value="1"/>
</dbReference>
<feature type="region of interest" description="Disordered" evidence="15">
    <location>
        <begin position="1"/>
        <end position="28"/>
    </location>
</feature>
<dbReference type="Proteomes" id="UP000654370">
    <property type="component" value="Unassembled WGS sequence"/>
</dbReference>